<dbReference type="CDD" id="cd06225">
    <property type="entry name" value="HAMP"/>
    <property type="match status" value="1"/>
</dbReference>
<dbReference type="SUPFAM" id="SSF55874">
    <property type="entry name" value="ATPase domain of HSP90 chaperone/DNA topoisomerase II/histidine kinase"/>
    <property type="match status" value="1"/>
</dbReference>
<keyword evidence="7 14" id="KW-0418">Kinase</keyword>
<dbReference type="PROSITE" id="PS50109">
    <property type="entry name" value="HIS_KIN"/>
    <property type="match status" value="1"/>
</dbReference>
<keyword evidence="8 11" id="KW-1133">Transmembrane helix</keyword>
<dbReference type="GO" id="GO:0000155">
    <property type="term" value="F:phosphorelay sensor kinase activity"/>
    <property type="evidence" value="ECO:0007669"/>
    <property type="project" value="InterPro"/>
</dbReference>
<dbReference type="AlphaFoldDB" id="A0A4R6S7H1"/>
<comment type="caution">
    <text evidence="14">The sequence shown here is derived from an EMBL/GenBank/DDBJ whole genome shotgun (WGS) entry which is preliminary data.</text>
</comment>
<evidence type="ECO:0000256" key="10">
    <source>
        <dbReference type="ARBA" id="ARBA00023136"/>
    </source>
</evidence>
<dbReference type="InterPro" id="IPR050428">
    <property type="entry name" value="TCS_sensor_his_kinase"/>
</dbReference>
<evidence type="ECO:0000256" key="6">
    <source>
        <dbReference type="ARBA" id="ARBA00022692"/>
    </source>
</evidence>
<dbReference type="Gene3D" id="1.10.287.130">
    <property type="match status" value="1"/>
</dbReference>
<dbReference type="SUPFAM" id="SSF47384">
    <property type="entry name" value="Homodimeric domain of signal transducing histidine kinase"/>
    <property type="match status" value="1"/>
</dbReference>
<dbReference type="Proteomes" id="UP000295601">
    <property type="component" value="Unassembled WGS sequence"/>
</dbReference>
<dbReference type="PANTHER" id="PTHR45436:SF5">
    <property type="entry name" value="SENSOR HISTIDINE KINASE TRCS"/>
    <property type="match status" value="1"/>
</dbReference>
<evidence type="ECO:0000259" key="12">
    <source>
        <dbReference type="PROSITE" id="PS50109"/>
    </source>
</evidence>
<dbReference type="InterPro" id="IPR003660">
    <property type="entry name" value="HAMP_dom"/>
</dbReference>
<dbReference type="GO" id="GO:0005886">
    <property type="term" value="C:plasma membrane"/>
    <property type="evidence" value="ECO:0007669"/>
    <property type="project" value="UniProtKB-SubCell"/>
</dbReference>
<keyword evidence="6 11" id="KW-0812">Transmembrane</keyword>
<dbReference type="InterPro" id="IPR036097">
    <property type="entry name" value="HisK_dim/P_sf"/>
</dbReference>
<dbReference type="SUPFAM" id="SSF158472">
    <property type="entry name" value="HAMP domain-like"/>
    <property type="match status" value="1"/>
</dbReference>
<proteinExistence type="predicted"/>
<dbReference type="SMART" id="SM00388">
    <property type="entry name" value="HisKA"/>
    <property type="match status" value="1"/>
</dbReference>
<dbReference type="Pfam" id="PF02518">
    <property type="entry name" value="HATPase_c"/>
    <property type="match status" value="1"/>
</dbReference>
<feature type="transmembrane region" description="Helical" evidence="11">
    <location>
        <begin position="104"/>
        <end position="125"/>
    </location>
</feature>
<evidence type="ECO:0000256" key="5">
    <source>
        <dbReference type="ARBA" id="ARBA00022679"/>
    </source>
</evidence>
<dbReference type="PROSITE" id="PS50885">
    <property type="entry name" value="HAMP"/>
    <property type="match status" value="1"/>
</dbReference>
<keyword evidence="5" id="KW-0808">Transferase</keyword>
<dbReference type="SMART" id="SM00304">
    <property type="entry name" value="HAMP"/>
    <property type="match status" value="1"/>
</dbReference>
<dbReference type="EMBL" id="SNYA01000001">
    <property type="protein sequence ID" value="TDP95343.1"/>
    <property type="molecule type" value="Genomic_DNA"/>
</dbReference>
<feature type="transmembrane region" description="Helical" evidence="11">
    <location>
        <begin position="26"/>
        <end position="49"/>
    </location>
</feature>
<comment type="catalytic activity">
    <reaction evidence="1">
        <text>ATP + protein L-histidine = ADP + protein N-phospho-L-histidine.</text>
        <dbReference type="EC" id="2.7.13.3"/>
    </reaction>
</comment>
<evidence type="ECO:0000313" key="14">
    <source>
        <dbReference type="EMBL" id="TDP95343.1"/>
    </source>
</evidence>
<dbReference type="EC" id="2.7.13.3" evidence="3"/>
<dbReference type="InterPro" id="IPR036890">
    <property type="entry name" value="HATPase_C_sf"/>
</dbReference>
<dbReference type="CDD" id="cd00075">
    <property type="entry name" value="HATPase"/>
    <property type="match status" value="1"/>
</dbReference>
<organism evidence="14 15">
    <name type="scientific">Leucobacter luti</name>
    <dbReference type="NCBI Taxonomy" id="340320"/>
    <lineage>
        <taxon>Bacteria</taxon>
        <taxon>Bacillati</taxon>
        <taxon>Actinomycetota</taxon>
        <taxon>Actinomycetes</taxon>
        <taxon>Micrococcales</taxon>
        <taxon>Microbacteriaceae</taxon>
        <taxon>Leucobacter</taxon>
    </lineage>
</organism>
<reference evidence="14 15" key="1">
    <citation type="submission" date="2019-03" db="EMBL/GenBank/DDBJ databases">
        <title>Genomic analyses of the natural microbiome of Caenorhabditis elegans.</title>
        <authorList>
            <person name="Samuel B."/>
        </authorList>
    </citation>
    <scope>NUCLEOTIDE SEQUENCE [LARGE SCALE GENOMIC DNA]</scope>
    <source>
        <strain evidence="14 15">JUb18</strain>
    </source>
</reference>
<comment type="subcellular location">
    <subcellularLocation>
        <location evidence="2">Cell membrane</location>
    </subcellularLocation>
</comment>
<evidence type="ECO:0000256" key="8">
    <source>
        <dbReference type="ARBA" id="ARBA00022989"/>
    </source>
</evidence>
<dbReference type="InterPro" id="IPR003594">
    <property type="entry name" value="HATPase_dom"/>
</dbReference>
<evidence type="ECO:0000256" key="7">
    <source>
        <dbReference type="ARBA" id="ARBA00022777"/>
    </source>
</evidence>
<dbReference type="OrthoDB" id="9786919at2"/>
<dbReference type="Gene3D" id="6.10.340.10">
    <property type="match status" value="1"/>
</dbReference>
<name>A0A4R6S7H1_9MICO</name>
<dbReference type="CDD" id="cd00082">
    <property type="entry name" value="HisKA"/>
    <property type="match status" value="1"/>
</dbReference>
<dbReference type="InterPro" id="IPR004358">
    <property type="entry name" value="Sig_transdc_His_kin-like_C"/>
</dbReference>
<feature type="domain" description="Histidine kinase" evidence="12">
    <location>
        <begin position="188"/>
        <end position="402"/>
    </location>
</feature>
<evidence type="ECO:0000256" key="2">
    <source>
        <dbReference type="ARBA" id="ARBA00004236"/>
    </source>
</evidence>
<keyword evidence="9" id="KW-0902">Two-component regulatory system</keyword>
<dbReference type="Pfam" id="PF00672">
    <property type="entry name" value="HAMP"/>
    <property type="match status" value="1"/>
</dbReference>
<evidence type="ECO:0000313" key="15">
    <source>
        <dbReference type="Proteomes" id="UP000295601"/>
    </source>
</evidence>
<sequence length="437" mass="46556">MKASTSALGPSFLRAWRQRFTIRTRLTVAFTALLGIAGAAIVFTVTVFMRTVPNYVTVGVQEEQPEDFVSAPDGGAASLRVGSDAAPAQGIVLRDPAAILNTSFVVSLIVLAVLVATGAAVAWVISGKMLRPLQAINQAAKLASTGSLDHRVALQGPKDELHDLSDTFDMMLGRLDDAFQTHRRFAANASHELRTPLAATETMLEVALSDPNITTEELRTVASRVLETNRRNAETVEALLALTEIEYLPRTHEPISLHTLIQDVLASTRGEAMAMDLTIQVTLTPCMVVGDEAVLRQALTNLITNAIRHNQHGGVVEIAASDATDEVQILIENTGHPLTNERIQQLREPFARGDGRVEGGRRGHGLGLAIATTAVESHGGDVCLTPRTGGGMTALITFPTSTEIDLPAPRCGEVLTSKVTARTGADTSAELITQADT</sequence>
<dbReference type="SMART" id="SM00387">
    <property type="entry name" value="HATPase_c"/>
    <property type="match status" value="1"/>
</dbReference>
<dbReference type="InterPro" id="IPR005467">
    <property type="entry name" value="His_kinase_dom"/>
</dbReference>
<evidence type="ECO:0000259" key="13">
    <source>
        <dbReference type="PROSITE" id="PS50885"/>
    </source>
</evidence>
<feature type="domain" description="HAMP" evidence="13">
    <location>
        <begin position="127"/>
        <end position="180"/>
    </location>
</feature>
<evidence type="ECO:0000256" key="1">
    <source>
        <dbReference type="ARBA" id="ARBA00000085"/>
    </source>
</evidence>
<dbReference type="PRINTS" id="PR00344">
    <property type="entry name" value="BCTRLSENSOR"/>
</dbReference>
<dbReference type="InterPro" id="IPR003661">
    <property type="entry name" value="HisK_dim/P_dom"/>
</dbReference>
<evidence type="ECO:0000256" key="3">
    <source>
        <dbReference type="ARBA" id="ARBA00012438"/>
    </source>
</evidence>
<keyword evidence="15" id="KW-1185">Reference proteome</keyword>
<dbReference type="Pfam" id="PF00512">
    <property type="entry name" value="HisKA"/>
    <property type="match status" value="1"/>
</dbReference>
<evidence type="ECO:0000256" key="9">
    <source>
        <dbReference type="ARBA" id="ARBA00023012"/>
    </source>
</evidence>
<dbReference type="RefSeq" id="WP_133615351.1">
    <property type="nucleotide sequence ID" value="NZ_SNYA01000001.1"/>
</dbReference>
<keyword evidence="10 11" id="KW-0472">Membrane</keyword>
<evidence type="ECO:0000256" key="11">
    <source>
        <dbReference type="SAM" id="Phobius"/>
    </source>
</evidence>
<protein>
    <recommendedName>
        <fullName evidence="3">histidine kinase</fullName>
        <ecNumber evidence="3">2.7.13.3</ecNumber>
    </recommendedName>
</protein>
<keyword evidence="4" id="KW-0597">Phosphoprotein</keyword>
<evidence type="ECO:0000256" key="4">
    <source>
        <dbReference type="ARBA" id="ARBA00022553"/>
    </source>
</evidence>
<dbReference type="PANTHER" id="PTHR45436">
    <property type="entry name" value="SENSOR HISTIDINE KINASE YKOH"/>
    <property type="match status" value="1"/>
</dbReference>
<gene>
    <name evidence="14" type="ORF">EDF62_0020</name>
</gene>
<accession>A0A4R6S7H1</accession>
<dbReference type="Gene3D" id="3.30.565.10">
    <property type="entry name" value="Histidine kinase-like ATPase, C-terminal domain"/>
    <property type="match status" value="1"/>
</dbReference>